<dbReference type="EMBL" id="JAPEQW010000023">
    <property type="protein sequence ID" value="MCW8040523.1"/>
    <property type="molecule type" value="Genomic_DNA"/>
</dbReference>
<organism evidence="1 2">
    <name type="scientific">Acinetobacter entericus</name>
    <dbReference type="NCBI Taxonomy" id="2989714"/>
    <lineage>
        <taxon>Bacteria</taxon>
        <taxon>Pseudomonadati</taxon>
        <taxon>Pseudomonadota</taxon>
        <taxon>Gammaproteobacteria</taxon>
        <taxon>Moraxellales</taxon>
        <taxon>Moraxellaceae</taxon>
        <taxon>Acinetobacter</taxon>
    </lineage>
</organism>
<comment type="caution">
    <text evidence="1">The sequence shown here is derived from an EMBL/GenBank/DDBJ whole genome shotgun (WGS) entry which is preliminary data.</text>
</comment>
<protein>
    <recommendedName>
        <fullName evidence="3">DNA-binding protein</fullName>
    </recommendedName>
</protein>
<sequence length="274" mass="30839">MNSAAELKRHNENTALQKSKEKVIEALKHEPMGLSIAQLMTVCKLSIKTVKNILAVSDVDQEDGVYFLKSRSIAVLETKPQVRPVQKIKEEKSVVVNDDSSKESPKNKFCSKDLLLALERCDNGLTAKDIMDLFAINRSQLDQAIYHIRQSNEVKLIKDSLGVGRFTLIKETAVDPDVDPLLLQKKNNFHISEHQTSQPMNTSDEFTPTALEQLDPLESCKAQIKTVVTRKSELRLYEDQLRDLLANLFNLKNVKFCVDGGRLTGVYLSEEVVA</sequence>
<reference evidence="1 2" key="1">
    <citation type="submission" date="2022-11" db="EMBL/GenBank/DDBJ databases">
        <title>Acinetobacter entericus sp. nov., isolated from the gut of the plastic-eating larvae of the Coleoptera insect Zophobas atratus.</title>
        <authorList>
            <person name="Dong X."/>
            <person name="Yang Y."/>
        </authorList>
    </citation>
    <scope>NUCLEOTIDE SEQUENCE [LARGE SCALE GENOMIC DNA]</scope>
    <source>
        <strain evidence="1 2">BIT-DXN8</strain>
    </source>
</reference>
<name>A0ABT3NLU1_9GAMM</name>
<evidence type="ECO:0008006" key="3">
    <source>
        <dbReference type="Google" id="ProtNLM"/>
    </source>
</evidence>
<keyword evidence="2" id="KW-1185">Reference proteome</keyword>
<dbReference type="Proteomes" id="UP001209682">
    <property type="component" value="Unassembled WGS sequence"/>
</dbReference>
<gene>
    <name evidence="1" type="ORF">OKC24_15400</name>
</gene>
<dbReference type="RefSeq" id="WP_265465969.1">
    <property type="nucleotide sequence ID" value="NZ_JAPEQW010000023.1"/>
</dbReference>
<proteinExistence type="predicted"/>
<evidence type="ECO:0000313" key="2">
    <source>
        <dbReference type="Proteomes" id="UP001209682"/>
    </source>
</evidence>
<accession>A0ABT3NLU1</accession>
<evidence type="ECO:0000313" key="1">
    <source>
        <dbReference type="EMBL" id="MCW8040523.1"/>
    </source>
</evidence>